<comment type="caution">
    <text evidence="2">The sequence shown here is derived from an EMBL/GenBank/DDBJ whole genome shotgun (WGS) entry which is preliminary data.</text>
</comment>
<accession>A0A2B7WZY6</accession>
<sequence length="310" mass="34756">MEAVSRKLSSQDWEGNFFLVKNFQEEASRVETDNPVDDDIIITPSKHNHKKELERRRQVMQTPTKSTTSPFQTFNLDDYDNMNPITPIMTLADLSLFDPSPSSAGLSDESDETYGEKAHGAEDEQTVNAAIVIFLKALTAHSPALSSEWTMHRKAFKANFQNSEYEARVDGYLRGTAQKDVRAIIEAKTSVRESNLSGIRIQESAQMVAWLKECPQPSPPYRRVHVSQGGKQIWLIFAEYDQKYLNYLHGNSKDDEPLSLLTMHEVGPYDTDNGAHMSSLAPILLALVLRSEQDRAEETKMSSSGLGSLG</sequence>
<gene>
    <name evidence="2" type="ORF">AJ79_07738</name>
</gene>
<dbReference type="STRING" id="1447875.A0A2B7WZY6"/>
<feature type="compositionally biased region" description="Polar residues" evidence="1">
    <location>
        <begin position="59"/>
        <end position="75"/>
    </location>
</feature>
<proteinExistence type="predicted"/>
<dbReference type="Proteomes" id="UP000223968">
    <property type="component" value="Unassembled WGS sequence"/>
</dbReference>
<name>A0A2B7WZY6_9EURO</name>
<evidence type="ECO:0000313" key="2">
    <source>
        <dbReference type="EMBL" id="PGH02101.1"/>
    </source>
</evidence>
<evidence type="ECO:0000256" key="1">
    <source>
        <dbReference type="SAM" id="MobiDB-lite"/>
    </source>
</evidence>
<keyword evidence="3" id="KW-1185">Reference proteome</keyword>
<reference evidence="2 3" key="1">
    <citation type="submission" date="2017-10" db="EMBL/GenBank/DDBJ databases">
        <title>Comparative genomics in systemic dimorphic fungi from Ajellomycetaceae.</title>
        <authorList>
            <person name="Munoz J.F."/>
            <person name="Mcewen J.G."/>
            <person name="Clay O.K."/>
            <person name="Cuomo C.A."/>
        </authorList>
    </citation>
    <scope>NUCLEOTIDE SEQUENCE [LARGE SCALE GENOMIC DNA]</scope>
    <source>
        <strain evidence="2 3">UAMH5409</strain>
    </source>
</reference>
<dbReference type="EMBL" id="PDNB01000163">
    <property type="protein sequence ID" value="PGH02101.1"/>
    <property type="molecule type" value="Genomic_DNA"/>
</dbReference>
<feature type="region of interest" description="Disordered" evidence="1">
    <location>
        <begin position="100"/>
        <end position="121"/>
    </location>
</feature>
<dbReference type="OrthoDB" id="4168174at2759"/>
<protein>
    <submittedName>
        <fullName evidence="2">Uncharacterized protein</fullName>
    </submittedName>
</protein>
<organism evidence="2 3">
    <name type="scientific">Helicocarpus griseus UAMH5409</name>
    <dbReference type="NCBI Taxonomy" id="1447875"/>
    <lineage>
        <taxon>Eukaryota</taxon>
        <taxon>Fungi</taxon>
        <taxon>Dikarya</taxon>
        <taxon>Ascomycota</taxon>
        <taxon>Pezizomycotina</taxon>
        <taxon>Eurotiomycetes</taxon>
        <taxon>Eurotiomycetidae</taxon>
        <taxon>Onygenales</taxon>
        <taxon>Ajellomycetaceae</taxon>
        <taxon>Helicocarpus</taxon>
    </lineage>
</organism>
<feature type="region of interest" description="Disordered" evidence="1">
    <location>
        <begin position="48"/>
        <end position="75"/>
    </location>
</feature>
<dbReference type="AlphaFoldDB" id="A0A2B7WZY6"/>
<evidence type="ECO:0000313" key="3">
    <source>
        <dbReference type="Proteomes" id="UP000223968"/>
    </source>
</evidence>